<dbReference type="Pfam" id="PF20013">
    <property type="entry name" value="GAP1-N2"/>
    <property type="match status" value="1"/>
</dbReference>
<dbReference type="InterPro" id="IPR045401">
    <property type="entry name" value="GAP1-M"/>
</dbReference>
<dbReference type="Proteomes" id="UP000501868">
    <property type="component" value="Chromosome"/>
</dbReference>
<dbReference type="InterPro" id="IPR045402">
    <property type="entry name" value="GAP1-N2"/>
</dbReference>
<evidence type="ECO:0000313" key="4">
    <source>
        <dbReference type="EMBL" id="QIZ10651.1"/>
    </source>
</evidence>
<protein>
    <submittedName>
        <fullName evidence="4">Uncharacterized protein</fullName>
    </submittedName>
</protein>
<feature type="domain" description="GTPase-associated protein 1 middle" evidence="3">
    <location>
        <begin position="161"/>
        <end position="263"/>
    </location>
</feature>
<gene>
    <name evidence="4" type="ORF">HFZ78_31235</name>
</gene>
<keyword evidence="1" id="KW-0472">Membrane</keyword>
<organism evidence="4 5">
    <name type="scientific">Priestia megaterium</name>
    <name type="common">Bacillus megaterium</name>
    <dbReference type="NCBI Taxonomy" id="1404"/>
    <lineage>
        <taxon>Bacteria</taxon>
        <taxon>Bacillati</taxon>
        <taxon>Bacillota</taxon>
        <taxon>Bacilli</taxon>
        <taxon>Bacillales</taxon>
        <taxon>Bacillaceae</taxon>
        <taxon>Priestia</taxon>
    </lineage>
</organism>
<proteinExistence type="predicted"/>
<accession>A0A6H1PBS1</accession>
<reference evidence="4 5" key="2">
    <citation type="submission" date="2020-04" db="EMBL/GenBank/DDBJ databases">
        <authorList>
            <person name="Fomenkov A."/>
            <person name="Anton B.P."/>
            <person name="Roberts R.J."/>
        </authorList>
    </citation>
    <scope>NUCLEOTIDE SEQUENCE [LARGE SCALE GENOMIC DNA]</scope>
    <source>
        <strain evidence="4 5">S2</strain>
    </source>
</reference>
<evidence type="ECO:0000259" key="3">
    <source>
        <dbReference type="Pfam" id="PF20014"/>
    </source>
</evidence>
<keyword evidence="1" id="KW-0812">Transmembrane</keyword>
<reference evidence="4 5" key="1">
    <citation type="submission" date="2020-04" db="EMBL/GenBank/DDBJ databases">
        <title>Genome-Wide Identification of 5-Methylcytosine Sites in Bacterial Genomes By High-Throughput Sequencing of MspJI Restriction Fragments.</title>
        <authorList>
            <person name="Wu V."/>
        </authorList>
    </citation>
    <scope>NUCLEOTIDE SEQUENCE [LARGE SCALE GENOMIC DNA]</scope>
    <source>
        <strain evidence="4 5">S2</strain>
    </source>
</reference>
<sequence length="937" mass="107162">MTGKLIQQQMYTRERGGIFLSADGYDTIAISEGLDKSFVKKYLHPFCIYQSPKALTTRGEKDSSLYPETVTLFQPETGDMVIGQSVFVPADFTGQRSAYFMHNYVLPPNRKEEWIKHPEKLFQINDFQTSYKIEQGHVLPALEETRYDDMDVLAGKDTLLGNLGIRKDQFKQLLFAVMSSIAGKKKVFISLNVPLPEYSKAALQLLELIYLYLPYAHRRKLGAMTFSSEPESKNYIHVMFYEPGTLNMNDRSIEKQFIFDFANDRISGLDISGQKHEYLDLALDHFSQSKRMDDFFAFAETALSGLTEEQKLEVASYYQLTSLYQTLNSHDDALYKENKLGFLNSLQKFLQVNSDEKQPLVELFLQLLAMEKYAGDPATALDYIHAVVSINQVVRSDEALSFILETLNYYQNAQLFHKLWKLVEQDDRSYKAILMFINEHPNYDRLLELYLDERFNRIIRVEEILRELKSMLGSPYLLSIEKFKSVVITKIEASLKQESNAFTAVLAIKDFKVDMADKNLLDFKQKMFGRSVWVMLDHIRPKELTTQDIMTFGKIFNQPINPRDMKDGKAKDNYLMTDALYQVLSMPSQASPNQLKSLSRSGRELVREILQQLLRVKVSTEHIPVLHVAFGSEHGEVDYEMLFKHLIQYSDDKTMMIFIKDHSNLVGIDVPYRSALRGYLVSDPKSIWRNKKYNKELKLIRKSSFKNFLKEVETETASPLVKFFKKYGVKLLIAVVVLGGAGGAAWFGVDYYSSKHSTKKVASTPAVEKSVKKAENIVSLDQFKKLSEEKVDGEDFSLPLDGKQFEKIVGHAQGVTLTDRQEGNFQLDLKTETEASPFENGQLKDGFSLVGTEFDFDSADKTSEVVIVSKNQSGESYLWVFSTNTGLKDTAEPLEPIFKAEGITDVRLDNKKLTLTQGESEVPYEFPFTDQISNSQE</sequence>
<name>A0A6H1PBS1_PRIMG</name>
<feature type="transmembrane region" description="Helical" evidence="1">
    <location>
        <begin position="727"/>
        <end position="749"/>
    </location>
</feature>
<keyword evidence="1" id="KW-1133">Transmembrane helix</keyword>
<evidence type="ECO:0000313" key="5">
    <source>
        <dbReference type="Proteomes" id="UP000501868"/>
    </source>
</evidence>
<evidence type="ECO:0000256" key="1">
    <source>
        <dbReference type="SAM" id="Phobius"/>
    </source>
</evidence>
<dbReference type="EMBL" id="CP051128">
    <property type="protein sequence ID" value="QIZ10651.1"/>
    <property type="molecule type" value="Genomic_DNA"/>
</dbReference>
<evidence type="ECO:0000259" key="2">
    <source>
        <dbReference type="Pfam" id="PF20013"/>
    </source>
</evidence>
<dbReference type="Pfam" id="PF20014">
    <property type="entry name" value="GAP1-M"/>
    <property type="match status" value="1"/>
</dbReference>
<dbReference type="AlphaFoldDB" id="A0A6H1PBS1"/>
<feature type="domain" description="GTPase-associated protein 1 N-terminal" evidence="2">
    <location>
        <begin position="6"/>
        <end position="144"/>
    </location>
</feature>